<name>A0A518GEG8_9BACT</name>
<dbReference type="OrthoDB" id="270048at2"/>
<reference evidence="1 2" key="1">
    <citation type="submission" date="2019-02" db="EMBL/GenBank/DDBJ databases">
        <title>Deep-cultivation of Planctomycetes and their phenomic and genomic characterization uncovers novel biology.</title>
        <authorList>
            <person name="Wiegand S."/>
            <person name="Jogler M."/>
            <person name="Boedeker C."/>
            <person name="Pinto D."/>
            <person name="Vollmers J."/>
            <person name="Rivas-Marin E."/>
            <person name="Kohn T."/>
            <person name="Peeters S.H."/>
            <person name="Heuer A."/>
            <person name="Rast P."/>
            <person name="Oberbeckmann S."/>
            <person name="Bunk B."/>
            <person name="Jeske O."/>
            <person name="Meyerdierks A."/>
            <person name="Storesund J.E."/>
            <person name="Kallscheuer N."/>
            <person name="Luecker S."/>
            <person name="Lage O.M."/>
            <person name="Pohl T."/>
            <person name="Merkel B.J."/>
            <person name="Hornburger P."/>
            <person name="Mueller R.-W."/>
            <person name="Bruemmer F."/>
            <person name="Labrenz M."/>
            <person name="Spormann A.M."/>
            <person name="Op den Camp H."/>
            <person name="Overmann J."/>
            <person name="Amann R."/>
            <person name="Jetten M.S.M."/>
            <person name="Mascher T."/>
            <person name="Medema M.H."/>
            <person name="Devos D.P."/>
            <person name="Kaster A.-K."/>
            <person name="Ovreas L."/>
            <person name="Rohde M."/>
            <person name="Galperin M.Y."/>
            <person name="Jogler C."/>
        </authorList>
    </citation>
    <scope>NUCLEOTIDE SEQUENCE [LARGE SCALE GENOMIC DNA]</scope>
    <source>
        <strain evidence="1 2">Q31a</strain>
    </source>
</reference>
<evidence type="ECO:0000313" key="2">
    <source>
        <dbReference type="Proteomes" id="UP000318017"/>
    </source>
</evidence>
<proteinExistence type="predicted"/>
<dbReference type="AlphaFoldDB" id="A0A518GEG8"/>
<gene>
    <name evidence="1" type="ORF">Q31a_53300</name>
</gene>
<organism evidence="1 2">
    <name type="scientific">Aureliella helgolandensis</name>
    <dbReference type="NCBI Taxonomy" id="2527968"/>
    <lineage>
        <taxon>Bacteria</taxon>
        <taxon>Pseudomonadati</taxon>
        <taxon>Planctomycetota</taxon>
        <taxon>Planctomycetia</taxon>
        <taxon>Pirellulales</taxon>
        <taxon>Pirellulaceae</taxon>
        <taxon>Aureliella</taxon>
    </lineage>
</organism>
<protein>
    <submittedName>
        <fullName evidence="1">Uncharacterized protein</fullName>
    </submittedName>
</protein>
<keyword evidence="2" id="KW-1185">Reference proteome</keyword>
<evidence type="ECO:0000313" key="1">
    <source>
        <dbReference type="EMBL" id="QDV26950.1"/>
    </source>
</evidence>
<dbReference type="EMBL" id="CP036298">
    <property type="protein sequence ID" value="QDV26950.1"/>
    <property type="molecule type" value="Genomic_DNA"/>
</dbReference>
<dbReference type="Proteomes" id="UP000318017">
    <property type="component" value="Chromosome"/>
</dbReference>
<dbReference type="KEGG" id="ahel:Q31a_53300"/>
<sequence length="210" mass="23743">MTCTGARLAAFFAMDSQLSVPRDVCRYPSKLMNLSFTPAGRFHSPFRIFIRGLNATDHVAFIADCGLHGYRRKESHSLHRQLAIVSLDGWTMFADDWFYTLWHMPTTKQTIKRAADRFDVYYDLVGDCDESYEFGYFCSGKLVREVSVASPHYSDQILVTDDGIPFAIETDDRKTNDIEGYVDAIARCVGIRLPTVEDTVLAFGPTQELG</sequence>
<accession>A0A518GEG8</accession>